<proteinExistence type="predicted"/>
<dbReference type="Proteomes" id="UP000438429">
    <property type="component" value="Unassembled WGS sequence"/>
</dbReference>
<reference evidence="2 3" key="1">
    <citation type="submission" date="2019-06" db="EMBL/GenBank/DDBJ databases">
        <title>Draft genomes of female and male turbot (Scophthalmus maximus).</title>
        <authorList>
            <person name="Xu H."/>
            <person name="Xu X.-W."/>
            <person name="Shao C."/>
            <person name="Chen S."/>
        </authorList>
    </citation>
    <scope>NUCLEOTIDE SEQUENCE [LARGE SCALE GENOMIC DNA]</scope>
    <source>
        <strain evidence="2">Ysfricsl-2016a</strain>
        <tissue evidence="2">Blood</tissue>
    </source>
</reference>
<evidence type="ECO:0000313" key="2">
    <source>
        <dbReference type="EMBL" id="KAF0031062.1"/>
    </source>
</evidence>
<gene>
    <name evidence="2" type="ORF">F2P81_015617</name>
</gene>
<name>A0A6A4SL53_SCOMX</name>
<protein>
    <submittedName>
        <fullName evidence="2">Uncharacterized protein</fullName>
    </submittedName>
</protein>
<evidence type="ECO:0000313" key="3">
    <source>
        <dbReference type="Proteomes" id="UP000438429"/>
    </source>
</evidence>
<feature type="region of interest" description="Disordered" evidence="1">
    <location>
        <begin position="97"/>
        <end position="117"/>
    </location>
</feature>
<evidence type="ECO:0000256" key="1">
    <source>
        <dbReference type="SAM" id="MobiDB-lite"/>
    </source>
</evidence>
<sequence length="194" mass="21654">MTEVTADLHLTEPECVREEHPGYTGLSRFCGSAVCQCCNYGRVAEVRIKILTIAFRERCDAADETIAAQPRGEQPRLDKVITAWLRRGGDADESRQGLWAARFTSPPPRGRSDHLSSERDLLAPRIGRKVLLGFTIFEPPFEHCHVPGGGRRRGIMTRTSPLLSPIAQRRGRDALALRNTMYSTVTRQHDGSLC</sequence>
<dbReference type="AlphaFoldDB" id="A0A6A4SL53"/>
<accession>A0A6A4SL53</accession>
<comment type="caution">
    <text evidence="2">The sequence shown here is derived from an EMBL/GenBank/DDBJ whole genome shotgun (WGS) entry which is preliminary data.</text>
</comment>
<dbReference type="EMBL" id="VEVO01000014">
    <property type="protein sequence ID" value="KAF0031062.1"/>
    <property type="molecule type" value="Genomic_DNA"/>
</dbReference>
<organism evidence="2 3">
    <name type="scientific">Scophthalmus maximus</name>
    <name type="common">Turbot</name>
    <name type="synonym">Psetta maxima</name>
    <dbReference type="NCBI Taxonomy" id="52904"/>
    <lineage>
        <taxon>Eukaryota</taxon>
        <taxon>Metazoa</taxon>
        <taxon>Chordata</taxon>
        <taxon>Craniata</taxon>
        <taxon>Vertebrata</taxon>
        <taxon>Euteleostomi</taxon>
        <taxon>Actinopterygii</taxon>
        <taxon>Neopterygii</taxon>
        <taxon>Teleostei</taxon>
        <taxon>Neoteleostei</taxon>
        <taxon>Acanthomorphata</taxon>
        <taxon>Carangaria</taxon>
        <taxon>Pleuronectiformes</taxon>
        <taxon>Pleuronectoidei</taxon>
        <taxon>Scophthalmidae</taxon>
        <taxon>Scophthalmus</taxon>
    </lineage>
</organism>